<reference evidence="1 2" key="1">
    <citation type="submission" date="2008-08" db="EMBL/GenBank/DDBJ databases">
        <authorList>
            <person name="Robinson P."/>
            <person name="Fuelling J."/>
            <person name="Lentz S."/>
            <person name="Welch W."/>
            <person name="Gow J."/>
            <person name="Edgar R.H."/>
            <person name="Ko C."/>
            <person name="Jacobs-Sera D."/>
            <person name="Hendrix R.W."/>
            <person name="Hatfull G.F."/>
        </authorList>
    </citation>
    <scope>NUCLEOTIDE SEQUENCE [LARGE SCALE GENOMIC DNA]</scope>
</reference>
<protein>
    <submittedName>
        <fullName evidence="1">Uncharacterized protein</fullName>
    </submittedName>
</protein>
<name>B5U411_9CAUD</name>
<dbReference type="RefSeq" id="YP_002241459.1">
    <property type="nucleotide sequence ID" value="NC_011285.1"/>
</dbReference>
<evidence type="ECO:0000313" key="1">
    <source>
        <dbReference type="EMBL" id="ACI06506.1"/>
    </source>
</evidence>
<organism evidence="1 2">
    <name type="scientific">Mycobacterium phage Troll4</name>
    <dbReference type="NCBI Taxonomy" id="561999"/>
    <lineage>
        <taxon>Viruses</taxon>
        <taxon>Duplodnaviria</taxon>
        <taxon>Heunggongvirae</taxon>
        <taxon>Uroviricota</taxon>
        <taxon>Caudoviricetes</taxon>
        <taxon>Dclasvirinae</taxon>
        <taxon>Plotvirus</taxon>
        <taxon>Plotvirus plot</taxon>
    </lineage>
</organism>
<dbReference type="EMBL" id="FJ168662">
    <property type="protein sequence ID" value="ACI06506.1"/>
    <property type="molecule type" value="Genomic_DNA"/>
</dbReference>
<dbReference type="KEGG" id="vg:6940558"/>
<gene>
    <name evidence="1" type="primary">45</name>
    <name evidence="1" type="ORF">TROLL4_45</name>
</gene>
<proteinExistence type="predicted"/>
<accession>B5U411</accession>
<evidence type="ECO:0000313" key="2">
    <source>
        <dbReference type="Proteomes" id="UP000002179"/>
    </source>
</evidence>
<dbReference type="Proteomes" id="UP000002179">
    <property type="component" value="Segment"/>
</dbReference>
<dbReference type="GeneID" id="6940558"/>
<sequence>MRRRRGGNNIRPGVARIGSTRVTFLLSASPTSPGAPMSITFQPGQQVEVYSGDNVLHPETLKPFWYRMVVTAGPFELNAGHEGYRVLGPGKPEPSFDQYCKAANGMRPVADVDPELAARYDAFRKWVGK</sequence>